<dbReference type="InterPro" id="IPR017853">
    <property type="entry name" value="GH"/>
</dbReference>
<dbReference type="SMART" id="SM01038">
    <property type="entry name" value="Bgal_small_N"/>
    <property type="match status" value="1"/>
</dbReference>
<keyword evidence="9" id="KW-1185">Reference proteome</keyword>
<dbReference type="InterPro" id="IPR004199">
    <property type="entry name" value="B-gal_small/dom_5"/>
</dbReference>
<dbReference type="Proteomes" id="UP000013827">
    <property type="component" value="Unassembled WGS sequence"/>
</dbReference>
<dbReference type="GO" id="GO:0030246">
    <property type="term" value="F:carbohydrate binding"/>
    <property type="evidence" value="ECO:0007669"/>
    <property type="project" value="InterPro"/>
</dbReference>
<evidence type="ECO:0000256" key="3">
    <source>
        <dbReference type="ARBA" id="ARBA00012756"/>
    </source>
</evidence>
<feature type="domain" description="Beta galactosidase small chain/" evidence="7">
    <location>
        <begin position="376"/>
        <end position="677"/>
    </location>
</feature>
<reference evidence="9" key="1">
    <citation type="journal article" date="2013" name="Nature">
        <title>Pan genome of the phytoplankton Emiliania underpins its global distribution.</title>
        <authorList>
            <person name="Read B.A."/>
            <person name="Kegel J."/>
            <person name="Klute M.J."/>
            <person name="Kuo A."/>
            <person name="Lefebvre S.C."/>
            <person name="Maumus F."/>
            <person name="Mayer C."/>
            <person name="Miller J."/>
            <person name="Monier A."/>
            <person name="Salamov A."/>
            <person name="Young J."/>
            <person name="Aguilar M."/>
            <person name="Claverie J.M."/>
            <person name="Frickenhaus S."/>
            <person name="Gonzalez K."/>
            <person name="Herman E.K."/>
            <person name="Lin Y.C."/>
            <person name="Napier J."/>
            <person name="Ogata H."/>
            <person name="Sarno A.F."/>
            <person name="Shmutz J."/>
            <person name="Schroeder D."/>
            <person name="de Vargas C."/>
            <person name="Verret F."/>
            <person name="von Dassow P."/>
            <person name="Valentin K."/>
            <person name="Van de Peer Y."/>
            <person name="Wheeler G."/>
            <person name="Dacks J.B."/>
            <person name="Delwiche C.F."/>
            <person name="Dyhrman S.T."/>
            <person name="Glockner G."/>
            <person name="John U."/>
            <person name="Richards T."/>
            <person name="Worden A.Z."/>
            <person name="Zhang X."/>
            <person name="Grigoriev I.V."/>
            <person name="Allen A.E."/>
            <person name="Bidle K."/>
            <person name="Borodovsky M."/>
            <person name="Bowler C."/>
            <person name="Brownlee C."/>
            <person name="Cock J.M."/>
            <person name="Elias M."/>
            <person name="Gladyshev V.N."/>
            <person name="Groth M."/>
            <person name="Guda C."/>
            <person name="Hadaegh A."/>
            <person name="Iglesias-Rodriguez M.D."/>
            <person name="Jenkins J."/>
            <person name="Jones B.M."/>
            <person name="Lawson T."/>
            <person name="Leese F."/>
            <person name="Lindquist E."/>
            <person name="Lobanov A."/>
            <person name="Lomsadze A."/>
            <person name="Malik S.B."/>
            <person name="Marsh M.E."/>
            <person name="Mackinder L."/>
            <person name="Mock T."/>
            <person name="Mueller-Roeber B."/>
            <person name="Pagarete A."/>
            <person name="Parker M."/>
            <person name="Probert I."/>
            <person name="Quesneville H."/>
            <person name="Raines C."/>
            <person name="Rensing S.A."/>
            <person name="Riano-Pachon D.M."/>
            <person name="Richier S."/>
            <person name="Rokitta S."/>
            <person name="Shiraiwa Y."/>
            <person name="Soanes D.M."/>
            <person name="van der Giezen M."/>
            <person name="Wahlund T.M."/>
            <person name="Williams B."/>
            <person name="Wilson W."/>
            <person name="Wolfe G."/>
            <person name="Wurch L.L."/>
        </authorList>
    </citation>
    <scope>NUCLEOTIDE SEQUENCE</scope>
</reference>
<dbReference type="GO" id="GO:0004565">
    <property type="term" value="F:beta-galactosidase activity"/>
    <property type="evidence" value="ECO:0007669"/>
    <property type="project" value="UniProtKB-EC"/>
</dbReference>
<evidence type="ECO:0000256" key="6">
    <source>
        <dbReference type="ARBA" id="ARBA00032230"/>
    </source>
</evidence>
<dbReference type="PANTHER" id="PTHR46323">
    <property type="entry name" value="BETA-GALACTOSIDASE"/>
    <property type="match status" value="1"/>
</dbReference>
<organism evidence="8 9">
    <name type="scientific">Emiliania huxleyi (strain CCMP1516)</name>
    <dbReference type="NCBI Taxonomy" id="280463"/>
    <lineage>
        <taxon>Eukaryota</taxon>
        <taxon>Haptista</taxon>
        <taxon>Haptophyta</taxon>
        <taxon>Prymnesiophyceae</taxon>
        <taxon>Isochrysidales</taxon>
        <taxon>Noelaerhabdaceae</taxon>
        <taxon>Emiliania</taxon>
    </lineage>
</organism>
<evidence type="ECO:0000313" key="8">
    <source>
        <dbReference type="EnsemblProtists" id="EOD17237"/>
    </source>
</evidence>
<dbReference type="PaxDb" id="2903-EOD17237"/>
<dbReference type="EnsemblProtists" id="EOD17237">
    <property type="protein sequence ID" value="EOD17237"/>
    <property type="gene ID" value="EMIHUDRAFT_459017"/>
</dbReference>
<keyword evidence="5" id="KW-0326">Glycosidase</keyword>
<dbReference type="GO" id="GO:0009341">
    <property type="term" value="C:beta-galactosidase complex"/>
    <property type="evidence" value="ECO:0007669"/>
    <property type="project" value="InterPro"/>
</dbReference>
<dbReference type="Pfam" id="PF02929">
    <property type="entry name" value="Bgal_small_N"/>
    <property type="match status" value="1"/>
</dbReference>
<dbReference type="Pfam" id="PF02837">
    <property type="entry name" value="Glyco_hydro_2_N"/>
    <property type="match status" value="2"/>
</dbReference>
<comment type="catalytic activity">
    <reaction evidence="1">
        <text>Hydrolysis of terminal non-reducing beta-D-galactose residues in beta-D-galactosides.</text>
        <dbReference type="EC" id="3.2.1.23"/>
    </reaction>
</comment>
<dbReference type="InterPro" id="IPR050347">
    <property type="entry name" value="Bact_Beta-galactosidase"/>
</dbReference>
<protein>
    <recommendedName>
        <fullName evidence="3">beta-galactosidase</fullName>
        <ecNumber evidence="3">3.2.1.23</ecNumber>
    </recommendedName>
    <alternativeName>
        <fullName evidence="6">Lactase</fullName>
    </alternativeName>
</protein>
<dbReference type="SUPFAM" id="SSF49785">
    <property type="entry name" value="Galactose-binding domain-like"/>
    <property type="match status" value="1"/>
</dbReference>
<dbReference type="PANTHER" id="PTHR46323:SF2">
    <property type="entry name" value="BETA-GALACTOSIDASE"/>
    <property type="match status" value="1"/>
</dbReference>
<dbReference type="AlphaFoldDB" id="A0A0D3J152"/>
<dbReference type="SUPFAM" id="SSF49303">
    <property type="entry name" value="beta-Galactosidase/glucuronidase domain"/>
    <property type="match status" value="1"/>
</dbReference>
<dbReference type="EC" id="3.2.1.23" evidence="3"/>
<dbReference type="Gene3D" id="2.70.98.10">
    <property type="match status" value="1"/>
</dbReference>
<reference evidence="8" key="2">
    <citation type="submission" date="2024-10" db="UniProtKB">
        <authorList>
            <consortium name="EnsemblProtists"/>
        </authorList>
    </citation>
    <scope>IDENTIFICATION</scope>
</reference>
<dbReference type="Gene3D" id="2.60.120.260">
    <property type="entry name" value="Galactose-binding domain-like"/>
    <property type="match status" value="1"/>
</dbReference>
<comment type="similarity">
    <text evidence="2">Belongs to the glycosyl hydrolase 2 family.</text>
</comment>
<dbReference type="InterPro" id="IPR006103">
    <property type="entry name" value="Glyco_hydro_2_cat"/>
</dbReference>
<dbReference type="InterPro" id="IPR014718">
    <property type="entry name" value="GH-type_carb-bd"/>
</dbReference>
<dbReference type="InterPro" id="IPR006104">
    <property type="entry name" value="Glyco_hydro_2_N"/>
</dbReference>
<evidence type="ECO:0000256" key="2">
    <source>
        <dbReference type="ARBA" id="ARBA00007401"/>
    </source>
</evidence>
<dbReference type="GO" id="GO:0005990">
    <property type="term" value="P:lactose catabolic process"/>
    <property type="evidence" value="ECO:0007669"/>
    <property type="project" value="TreeGrafter"/>
</dbReference>
<sequence length="736" mass="78549">MRLTPAEWAFSLVEHTAGFGRPIYTNTVYPFPVGAVSAPHAGTYQTSFSLPGAWAGRRTLLRFDGVDGDSSGDARLGDGAVTVWLNGREVGYSQDGGQCLGFAHCRELRAAPPHTECATARETHRVLPLQVTDACAAGEAGRHTLSVQVVRFSDASYLEDQDQWWLSGIHRDVVVYSKPRAAAIADFYATTSLAGTAASAIRSATVAVRVGLRGAVFAAAGKAAGGTTAGSATAAEACRRYEIAASLHGLAHSASVDSPLTLRGVNRHDHSAEGGKAVEWGEMLSDALTMKRHNFNAVRTAHYPNATAWYELCDAVGLWVANIETHGFLASGDEGILAKTPSWRLAFLARFARMVQRDKNHPCVIGGFVWDWIDQGLARVDVRSGRTYYAYGGDFGEATHDGDFNINGLCFPDRRPHPALEEVKHVQRPNRYDFVLLGGVRVRHRLEVDGALVGETAPAPLPAPVPPHCSAIFDAAVELSWEHRSGPAAASRRNPMLPREAFLSVEVSVAAPSAWAPAGFVIATEQHATWYGRGPFENYPDRCSAAKVGVHAASADELATPYVYPSEHGHRTGTRWVEVGGGGDGEGEGGGGSRPGGRGRLRLSCDAPFGFGLLRHGAARLAAATHQDELFAPDPLAAHLTVDAAMAGVGGDIGWGPCVREAFTVPPGVYRWATLIEPPGCRAELSAPMLRRLAACGPRYEPPRRASARRIALPAAWKSSRPDATCKLVFAKIGAD</sequence>
<keyword evidence="4" id="KW-0378">Hydrolase</keyword>
<evidence type="ECO:0000313" key="9">
    <source>
        <dbReference type="Proteomes" id="UP000013827"/>
    </source>
</evidence>
<dbReference type="PRINTS" id="PR00132">
    <property type="entry name" value="GLHYDRLASE2"/>
</dbReference>
<evidence type="ECO:0000256" key="1">
    <source>
        <dbReference type="ARBA" id="ARBA00001412"/>
    </source>
</evidence>
<dbReference type="RefSeq" id="XP_005769666.1">
    <property type="nucleotide sequence ID" value="XM_005769609.1"/>
</dbReference>
<evidence type="ECO:0000259" key="7">
    <source>
        <dbReference type="SMART" id="SM01038"/>
    </source>
</evidence>
<accession>A0A0D3J152</accession>
<proteinExistence type="inferred from homology"/>
<dbReference type="Gene3D" id="3.20.20.80">
    <property type="entry name" value="Glycosidases"/>
    <property type="match status" value="2"/>
</dbReference>
<dbReference type="HOGENOM" id="CLU_377020_0_0_1"/>
<name>A0A0D3J152_EMIH1</name>
<dbReference type="GeneID" id="17263386"/>
<dbReference type="eggNOG" id="ENOG502R0YR">
    <property type="taxonomic scope" value="Eukaryota"/>
</dbReference>
<dbReference type="InterPro" id="IPR006101">
    <property type="entry name" value="Glyco_hydro_2"/>
</dbReference>
<dbReference type="Pfam" id="PF02836">
    <property type="entry name" value="Glyco_hydro_2_C"/>
    <property type="match status" value="2"/>
</dbReference>
<dbReference type="SUPFAM" id="SSF51445">
    <property type="entry name" value="(Trans)glycosidases"/>
    <property type="match status" value="1"/>
</dbReference>
<dbReference type="STRING" id="2903.R1C4X5"/>
<dbReference type="InterPro" id="IPR008979">
    <property type="entry name" value="Galactose-bd-like_sf"/>
</dbReference>
<dbReference type="InterPro" id="IPR011013">
    <property type="entry name" value="Gal_mutarotase_sf_dom"/>
</dbReference>
<dbReference type="KEGG" id="ehx:EMIHUDRAFT_459017"/>
<dbReference type="InterPro" id="IPR036156">
    <property type="entry name" value="Beta-gal/glucu_dom_sf"/>
</dbReference>
<evidence type="ECO:0000256" key="5">
    <source>
        <dbReference type="ARBA" id="ARBA00023295"/>
    </source>
</evidence>
<dbReference type="SUPFAM" id="SSF74650">
    <property type="entry name" value="Galactose mutarotase-like"/>
    <property type="match status" value="1"/>
</dbReference>
<evidence type="ECO:0000256" key="4">
    <source>
        <dbReference type="ARBA" id="ARBA00022801"/>
    </source>
</evidence>